<comment type="caution">
    <text evidence="1">The sequence shown here is derived from an EMBL/GenBank/DDBJ whole genome shotgun (WGS) entry which is preliminary data.</text>
</comment>
<evidence type="ECO:0000313" key="2">
    <source>
        <dbReference type="Proteomes" id="UP000054995"/>
    </source>
</evidence>
<reference evidence="1 2" key="1">
    <citation type="submission" date="2015-01" db="EMBL/GenBank/DDBJ databases">
        <title>Evolution of Trichinella species and genotypes.</title>
        <authorList>
            <person name="Korhonen P.K."/>
            <person name="Edoardo P."/>
            <person name="Giuseppe L.R."/>
            <person name="Gasser R.B."/>
        </authorList>
    </citation>
    <scope>NUCLEOTIDE SEQUENCE [LARGE SCALE GENOMIC DNA]</scope>
    <source>
        <strain evidence="1">ISS470</strain>
    </source>
</reference>
<proteinExistence type="predicted"/>
<name>A0A0V1F3T8_TRIPS</name>
<dbReference type="EMBL" id="JYDT01000321">
    <property type="protein sequence ID" value="KRY80806.1"/>
    <property type="molecule type" value="Genomic_DNA"/>
</dbReference>
<gene>
    <name evidence="1" type="ORF">T4D_3379</name>
</gene>
<keyword evidence="2" id="KW-1185">Reference proteome</keyword>
<dbReference type="Proteomes" id="UP000054995">
    <property type="component" value="Unassembled WGS sequence"/>
</dbReference>
<sequence length="116" mass="12735">MASTPVASRQYGSVQSTRSTAAPVALLDTLLQGLGRLFIASTDHSSVITARARLGIWLNLRSSSRKCALSKWRTFTDERATQVYVKTFNTSKLNHRITGASPQETFTLEAAAKHRP</sequence>
<evidence type="ECO:0000313" key="1">
    <source>
        <dbReference type="EMBL" id="KRY80806.1"/>
    </source>
</evidence>
<accession>A0A0V1F3T8</accession>
<dbReference type="AlphaFoldDB" id="A0A0V1F3T8"/>
<protein>
    <submittedName>
        <fullName evidence="1">Uncharacterized protein</fullName>
    </submittedName>
</protein>
<organism evidence="1 2">
    <name type="scientific">Trichinella pseudospiralis</name>
    <name type="common">Parasitic roundworm</name>
    <dbReference type="NCBI Taxonomy" id="6337"/>
    <lineage>
        <taxon>Eukaryota</taxon>
        <taxon>Metazoa</taxon>
        <taxon>Ecdysozoa</taxon>
        <taxon>Nematoda</taxon>
        <taxon>Enoplea</taxon>
        <taxon>Dorylaimia</taxon>
        <taxon>Trichinellida</taxon>
        <taxon>Trichinellidae</taxon>
        <taxon>Trichinella</taxon>
    </lineage>
</organism>